<dbReference type="Proteomes" id="UP000093796">
    <property type="component" value="Unassembled WGS sequence"/>
</dbReference>
<comment type="caution">
    <text evidence="1">The sequence shown here is derived from an EMBL/GenBank/DDBJ whole genome shotgun (WGS) entry which is preliminary data.</text>
</comment>
<protein>
    <submittedName>
        <fullName evidence="1">Uncharacterized protein</fullName>
    </submittedName>
</protein>
<dbReference type="AlphaFoldDB" id="A0A1A0D3A0"/>
<evidence type="ECO:0000313" key="1">
    <source>
        <dbReference type="EMBL" id="OAZ69057.1"/>
    </source>
</evidence>
<accession>A0A1A0D3A0</accession>
<organism evidence="1 2">
    <name type="scientific">Acetobacter pasteurianus</name>
    <name type="common">Acetobacter turbidans</name>
    <dbReference type="NCBI Taxonomy" id="438"/>
    <lineage>
        <taxon>Bacteria</taxon>
        <taxon>Pseudomonadati</taxon>
        <taxon>Pseudomonadota</taxon>
        <taxon>Alphaproteobacteria</taxon>
        <taxon>Acetobacterales</taxon>
        <taxon>Acetobacteraceae</taxon>
        <taxon>Acetobacter</taxon>
    </lineage>
</organism>
<reference evidence="1 2" key="1">
    <citation type="submission" date="2016-05" db="EMBL/GenBank/DDBJ databases">
        <title>Genome sequencing of Acetobacter pasteurianus strain SRCM100623.</title>
        <authorList>
            <person name="Song Y.R."/>
        </authorList>
    </citation>
    <scope>NUCLEOTIDE SEQUENCE [LARGE SCALE GENOMIC DNA]</scope>
    <source>
        <strain evidence="1 2">SRCM100623</strain>
    </source>
</reference>
<dbReference type="EMBL" id="LYUD01000124">
    <property type="protein sequence ID" value="OAZ69057.1"/>
    <property type="molecule type" value="Genomic_DNA"/>
</dbReference>
<dbReference type="OrthoDB" id="7597074at2"/>
<gene>
    <name evidence="1" type="ORF">SRCM100623_02364</name>
</gene>
<proteinExistence type="predicted"/>
<evidence type="ECO:0000313" key="2">
    <source>
        <dbReference type="Proteomes" id="UP000093796"/>
    </source>
</evidence>
<dbReference type="PATRIC" id="fig|438.15.peg.2609"/>
<name>A0A1A0D3A0_ACEPA</name>
<sequence length="711" mass="81438">MDYDAILKNRQEVLDLVNAGKIQDAFLRIVDGAFIYSETDKECPHDVSVLQEKIIEGLIQHVTDENYRDIFIILNRIASFFGLSQRLCIEISLLNVTRKIDTDFQLQFLESLPAPIRQDPVIRLIEAETYRQAGNFIKALTIYNALPLRKSWWPFDGLWETLTRKLCCSLLEINSHFLKHQSLPPSGWNMEPHSLNALISGLIRPAGQDARSFRHEIEQIMWHTPVPNTDVGGLTISFLASHIKNLDADRGAIIFHLAVSFEKRNEIDTILQQEDYLVATLANHPLFIKYFDIFSQKHPSYRNKFLECLDIFLNSSFCREFQKGNMEAFKFSVLVNINVWATEVLSRYRKCLENSRIPGVPFLQQPRHAIFPEKGGENHLFIGVFGQMRDPRGSFSRIMQYLHNDTQHWRNEGKRVSIGISTWDQTGQKKIEDGSPASEFIHRLPAPLTRILSTFAIHTLADLRNRLPHTAEAIQQASYSNEQVSPELILDIAKENGFDPKDIFINISTENHYLDEIGREFRNFYKNAGSGVENQARMWHRIAALYDLARQATEASGMPIGTMALVRPDVLFEHSSLINLARETAALTLEGPAAVCDFDPQAYWIEGVGDRYFAGSARAVARAFDAKDLILQIIRDPILSTLYQDRPFWHRFAQTVFYESDTFLQSSTAIHMQFLRQNIQLEVLQDSLKKDYETITDTNLKDVIAQSISVS</sequence>
<dbReference type="RefSeq" id="WP_035367599.1">
    <property type="nucleotide sequence ID" value="NZ_LYUD01000124.1"/>
</dbReference>